<organism evidence="8 9">
    <name type="scientific">Gordonia polyisoprenivorans</name>
    <dbReference type="NCBI Taxonomy" id="84595"/>
    <lineage>
        <taxon>Bacteria</taxon>
        <taxon>Bacillati</taxon>
        <taxon>Actinomycetota</taxon>
        <taxon>Actinomycetes</taxon>
        <taxon>Mycobacteriales</taxon>
        <taxon>Gordoniaceae</taxon>
        <taxon>Gordonia</taxon>
    </lineage>
</organism>
<keyword evidence="4 6" id="KW-1133">Transmembrane helix</keyword>
<keyword evidence="3 6" id="KW-0812">Transmembrane</keyword>
<dbReference type="OMA" id="YLTACWA"/>
<dbReference type="EMBL" id="JAAXPC010000009">
    <property type="protein sequence ID" value="NKY03256.1"/>
    <property type="molecule type" value="Genomic_DNA"/>
</dbReference>
<accession>A0A846WQI6</accession>
<dbReference type="Proteomes" id="UP000563898">
    <property type="component" value="Unassembled WGS sequence"/>
</dbReference>
<dbReference type="Pfam" id="PF06271">
    <property type="entry name" value="RDD"/>
    <property type="match status" value="1"/>
</dbReference>
<reference evidence="8 9" key="1">
    <citation type="submission" date="2020-04" db="EMBL/GenBank/DDBJ databases">
        <title>MicrobeNet Type strains.</title>
        <authorList>
            <person name="Nicholson A.C."/>
        </authorList>
    </citation>
    <scope>NUCLEOTIDE SEQUENCE [LARGE SCALE GENOMIC DNA]</scope>
    <source>
        <strain evidence="8 9">ATCC BAA-14</strain>
    </source>
</reference>
<dbReference type="GeneID" id="90160845"/>
<evidence type="ECO:0000256" key="2">
    <source>
        <dbReference type="ARBA" id="ARBA00022475"/>
    </source>
</evidence>
<dbReference type="PANTHER" id="PTHR36115">
    <property type="entry name" value="PROLINE-RICH ANTIGEN HOMOLOG-RELATED"/>
    <property type="match status" value="1"/>
</dbReference>
<evidence type="ECO:0000256" key="1">
    <source>
        <dbReference type="ARBA" id="ARBA00004651"/>
    </source>
</evidence>
<sequence>MSHHDSAGHPIARPHVVLDTDRSAGIVSRAIAAVLDLLLVLAVMGGLYVGWLMARLIYDVHQFSLPSANPFFTATTFVAVSVIYLTGCWCVSGRTLGSVVMGLRLVSRKGKPRVRLPVALIRALICVFFSVGLLWVIVDPRRRSVADLVVRTRVVYSR</sequence>
<evidence type="ECO:0000259" key="7">
    <source>
        <dbReference type="Pfam" id="PF06271"/>
    </source>
</evidence>
<feature type="transmembrane region" description="Helical" evidence="6">
    <location>
        <begin position="30"/>
        <end position="51"/>
    </location>
</feature>
<comment type="subcellular location">
    <subcellularLocation>
        <location evidence="1">Cell membrane</location>
        <topology evidence="1">Multi-pass membrane protein</topology>
    </subcellularLocation>
</comment>
<proteinExistence type="predicted"/>
<evidence type="ECO:0000256" key="5">
    <source>
        <dbReference type="ARBA" id="ARBA00023136"/>
    </source>
</evidence>
<evidence type="ECO:0000256" key="3">
    <source>
        <dbReference type="ARBA" id="ARBA00022692"/>
    </source>
</evidence>
<evidence type="ECO:0000256" key="6">
    <source>
        <dbReference type="SAM" id="Phobius"/>
    </source>
</evidence>
<dbReference type="InterPro" id="IPR010432">
    <property type="entry name" value="RDD"/>
</dbReference>
<evidence type="ECO:0000313" key="8">
    <source>
        <dbReference type="EMBL" id="NKY03256.1"/>
    </source>
</evidence>
<keyword evidence="2" id="KW-1003">Cell membrane</keyword>
<dbReference type="PANTHER" id="PTHR36115:SF10">
    <property type="entry name" value="RDD DOMAIN-CONTAINING PROTEIN"/>
    <property type="match status" value="1"/>
</dbReference>
<comment type="caution">
    <text evidence="8">The sequence shown here is derived from an EMBL/GenBank/DDBJ whole genome shotgun (WGS) entry which is preliminary data.</text>
</comment>
<feature type="domain" description="RDD" evidence="7">
    <location>
        <begin position="24"/>
        <end position="149"/>
    </location>
</feature>
<keyword evidence="5 6" id="KW-0472">Membrane</keyword>
<protein>
    <submittedName>
        <fullName evidence="8">RDD family protein</fullName>
    </submittedName>
</protein>
<evidence type="ECO:0000313" key="9">
    <source>
        <dbReference type="Proteomes" id="UP000563898"/>
    </source>
</evidence>
<name>A0A846WQI6_9ACTN</name>
<evidence type="ECO:0000256" key="4">
    <source>
        <dbReference type="ARBA" id="ARBA00022989"/>
    </source>
</evidence>
<dbReference type="InterPro" id="IPR051791">
    <property type="entry name" value="Pra-immunoreactive"/>
</dbReference>
<dbReference type="GO" id="GO:0005886">
    <property type="term" value="C:plasma membrane"/>
    <property type="evidence" value="ECO:0007669"/>
    <property type="project" value="UniProtKB-SubCell"/>
</dbReference>
<dbReference type="AlphaFoldDB" id="A0A846WQI6"/>
<dbReference type="RefSeq" id="WP_014361155.1">
    <property type="nucleotide sequence ID" value="NZ_CP073075.1"/>
</dbReference>
<feature type="transmembrane region" description="Helical" evidence="6">
    <location>
        <begin position="71"/>
        <end position="93"/>
    </location>
</feature>
<feature type="transmembrane region" description="Helical" evidence="6">
    <location>
        <begin position="114"/>
        <end position="138"/>
    </location>
</feature>
<gene>
    <name evidence="8" type="ORF">HGA05_16930</name>
</gene>